<dbReference type="GO" id="GO:0003824">
    <property type="term" value="F:catalytic activity"/>
    <property type="evidence" value="ECO:0007669"/>
    <property type="project" value="InterPro"/>
</dbReference>
<comment type="caution">
    <text evidence="1">The sequence shown here is derived from an EMBL/GenBank/DDBJ whole genome shotgun (WGS) entry which is preliminary data.</text>
</comment>
<dbReference type="SUPFAM" id="SSF56752">
    <property type="entry name" value="D-aminoacid aminotransferase-like PLP-dependent enzymes"/>
    <property type="match status" value="1"/>
</dbReference>
<dbReference type="InterPro" id="IPR043131">
    <property type="entry name" value="BCAT-like_N"/>
</dbReference>
<dbReference type="InterPro" id="IPR043132">
    <property type="entry name" value="BCAT-like_C"/>
</dbReference>
<evidence type="ECO:0008006" key="3">
    <source>
        <dbReference type="Google" id="ProtNLM"/>
    </source>
</evidence>
<proteinExistence type="predicted"/>
<evidence type="ECO:0000313" key="1">
    <source>
        <dbReference type="EMBL" id="OCB90917.1"/>
    </source>
</evidence>
<organism evidence="1 2">
    <name type="scientific">Sanghuangporus baumii</name>
    <name type="common">Phellinus baumii</name>
    <dbReference type="NCBI Taxonomy" id="108892"/>
    <lineage>
        <taxon>Eukaryota</taxon>
        <taxon>Fungi</taxon>
        <taxon>Dikarya</taxon>
        <taxon>Basidiomycota</taxon>
        <taxon>Agaricomycotina</taxon>
        <taxon>Agaricomycetes</taxon>
        <taxon>Hymenochaetales</taxon>
        <taxon>Hymenochaetaceae</taxon>
        <taxon>Sanghuangporus</taxon>
    </lineage>
</organism>
<evidence type="ECO:0000313" key="2">
    <source>
        <dbReference type="Proteomes" id="UP000757232"/>
    </source>
</evidence>
<dbReference type="InterPro" id="IPR001544">
    <property type="entry name" value="Aminotrans_IV"/>
</dbReference>
<sequence>MPVPTADFELFTSLRYDPKLLTSEFNTRVNKIELPYLLFQYHFDRLLAAATYFGWRSAVAQLKAPGASERLRHMCDQAVMDSVLTDKEKGLGVSVSLFFSAFYFVSDRRHVQLRVLLSRSGNIRVEAHPTRPLTRDPLLAASVNPLTTPPTHLPGPIFTVHLDTQATPASAFTSFKTTARGHYDAARVRRGIKDRRELREVLLYNERGEVMEGSVRNVAFWRGENERGEGGGWVTPSDRSGGLAGTVRRYLLERGMMKEGTIRVSDVRIGEYVLLSNGWDGTILGHVVGD</sequence>
<dbReference type="Proteomes" id="UP000757232">
    <property type="component" value="Unassembled WGS sequence"/>
</dbReference>
<dbReference type="OrthoDB" id="64220at2759"/>
<reference evidence="1" key="1">
    <citation type="submission" date="2016-06" db="EMBL/GenBank/DDBJ databases">
        <title>Draft Genome sequence of the fungus Inonotus baumii.</title>
        <authorList>
            <person name="Zhu H."/>
            <person name="Lin W."/>
        </authorList>
    </citation>
    <scope>NUCLEOTIDE SEQUENCE</scope>
    <source>
        <strain evidence="1">821</strain>
    </source>
</reference>
<dbReference type="EMBL" id="LNZH02000113">
    <property type="protein sequence ID" value="OCB90917.1"/>
    <property type="molecule type" value="Genomic_DNA"/>
</dbReference>
<protein>
    <recommendedName>
        <fullName evidence="3">Aminodeoxychorismate lyase</fullName>
    </recommendedName>
</protein>
<gene>
    <name evidence="1" type="ORF">A7U60_g1827</name>
</gene>
<name>A0A9Q5N8T8_SANBA</name>
<dbReference type="Gene3D" id="3.20.10.10">
    <property type="entry name" value="D-amino Acid Aminotransferase, subunit A, domain 2"/>
    <property type="match status" value="1"/>
</dbReference>
<dbReference type="Pfam" id="PF01063">
    <property type="entry name" value="Aminotran_4"/>
    <property type="match status" value="1"/>
</dbReference>
<dbReference type="InterPro" id="IPR036038">
    <property type="entry name" value="Aminotransferase-like"/>
</dbReference>
<accession>A0A9Q5N8T8</accession>
<dbReference type="Gene3D" id="3.30.470.10">
    <property type="match status" value="1"/>
</dbReference>
<dbReference type="AlphaFoldDB" id="A0A9Q5N8T8"/>
<keyword evidence="2" id="KW-1185">Reference proteome</keyword>